<dbReference type="PANTHER" id="PTHR35394">
    <property type="entry name" value="DUF3176 DOMAIN-CONTAINING PROTEIN"/>
    <property type="match status" value="1"/>
</dbReference>
<keyword evidence="3" id="KW-1185">Reference proteome</keyword>
<evidence type="ECO:0000256" key="1">
    <source>
        <dbReference type="SAM" id="Phobius"/>
    </source>
</evidence>
<comment type="caution">
    <text evidence="2">The sequence shown here is derived from an EMBL/GenBank/DDBJ whole genome shotgun (WGS) entry which is preliminary data.</text>
</comment>
<keyword evidence="1" id="KW-0472">Membrane</keyword>
<reference evidence="2" key="2">
    <citation type="submission" date="2023-05" db="EMBL/GenBank/DDBJ databases">
        <authorList>
            <consortium name="Lawrence Berkeley National Laboratory"/>
            <person name="Steindorff A."/>
            <person name="Hensen N."/>
            <person name="Bonometti L."/>
            <person name="Westerberg I."/>
            <person name="Brannstrom I.O."/>
            <person name="Guillou S."/>
            <person name="Cros-Aarteil S."/>
            <person name="Calhoun S."/>
            <person name="Haridas S."/>
            <person name="Kuo A."/>
            <person name="Mondo S."/>
            <person name="Pangilinan J."/>
            <person name="Riley R."/>
            <person name="Labutti K."/>
            <person name="Andreopoulos B."/>
            <person name="Lipzen A."/>
            <person name="Chen C."/>
            <person name="Yanf M."/>
            <person name="Daum C."/>
            <person name="Ng V."/>
            <person name="Clum A."/>
            <person name="Ohm R."/>
            <person name="Martin F."/>
            <person name="Silar P."/>
            <person name="Natvig D."/>
            <person name="Lalanne C."/>
            <person name="Gautier V."/>
            <person name="Ament-Velasquez S.L."/>
            <person name="Kruys A."/>
            <person name="Hutchinson M.I."/>
            <person name="Powell A.J."/>
            <person name="Barry K."/>
            <person name="Miller A.N."/>
            <person name="Grigoriev I.V."/>
            <person name="Debuchy R."/>
            <person name="Gladieux P."/>
            <person name="Thoren M.H."/>
            <person name="Johannesson H."/>
        </authorList>
    </citation>
    <scope>NUCLEOTIDE SEQUENCE</scope>
    <source>
        <strain evidence="2">PSN309</strain>
    </source>
</reference>
<organism evidence="2 3">
    <name type="scientific">Podospora australis</name>
    <dbReference type="NCBI Taxonomy" id="1536484"/>
    <lineage>
        <taxon>Eukaryota</taxon>
        <taxon>Fungi</taxon>
        <taxon>Dikarya</taxon>
        <taxon>Ascomycota</taxon>
        <taxon>Pezizomycotina</taxon>
        <taxon>Sordariomycetes</taxon>
        <taxon>Sordariomycetidae</taxon>
        <taxon>Sordariales</taxon>
        <taxon>Podosporaceae</taxon>
        <taxon>Podospora</taxon>
    </lineage>
</organism>
<dbReference type="PANTHER" id="PTHR35394:SF5">
    <property type="entry name" value="DUF3176 DOMAIN-CONTAINING PROTEIN"/>
    <property type="match status" value="1"/>
</dbReference>
<reference evidence="2" key="1">
    <citation type="journal article" date="2023" name="Mol. Phylogenet. Evol.">
        <title>Genome-scale phylogeny and comparative genomics of the fungal order Sordariales.</title>
        <authorList>
            <person name="Hensen N."/>
            <person name="Bonometti L."/>
            <person name="Westerberg I."/>
            <person name="Brannstrom I.O."/>
            <person name="Guillou S."/>
            <person name="Cros-Aarteil S."/>
            <person name="Calhoun S."/>
            <person name="Haridas S."/>
            <person name="Kuo A."/>
            <person name="Mondo S."/>
            <person name="Pangilinan J."/>
            <person name="Riley R."/>
            <person name="LaButti K."/>
            <person name="Andreopoulos B."/>
            <person name="Lipzen A."/>
            <person name="Chen C."/>
            <person name="Yan M."/>
            <person name="Daum C."/>
            <person name="Ng V."/>
            <person name="Clum A."/>
            <person name="Steindorff A."/>
            <person name="Ohm R.A."/>
            <person name="Martin F."/>
            <person name="Silar P."/>
            <person name="Natvig D.O."/>
            <person name="Lalanne C."/>
            <person name="Gautier V."/>
            <person name="Ament-Velasquez S.L."/>
            <person name="Kruys A."/>
            <person name="Hutchinson M.I."/>
            <person name="Powell A.J."/>
            <person name="Barry K."/>
            <person name="Miller A.N."/>
            <person name="Grigoriev I.V."/>
            <person name="Debuchy R."/>
            <person name="Gladieux P."/>
            <person name="Hiltunen Thoren M."/>
            <person name="Johannesson H."/>
        </authorList>
    </citation>
    <scope>NUCLEOTIDE SEQUENCE</scope>
    <source>
        <strain evidence="2">PSN309</strain>
    </source>
</reference>
<dbReference type="AlphaFoldDB" id="A0AAN7AEJ5"/>
<keyword evidence="1" id="KW-0812">Transmembrane</keyword>
<feature type="transmembrane region" description="Helical" evidence="1">
    <location>
        <begin position="190"/>
        <end position="208"/>
    </location>
</feature>
<dbReference type="InterPro" id="IPR021514">
    <property type="entry name" value="DUF3176"/>
</dbReference>
<feature type="transmembrane region" description="Helical" evidence="1">
    <location>
        <begin position="87"/>
        <end position="108"/>
    </location>
</feature>
<keyword evidence="1" id="KW-1133">Transmembrane helix</keyword>
<feature type="transmembrane region" description="Helical" evidence="1">
    <location>
        <begin position="590"/>
        <end position="613"/>
    </location>
</feature>
<proteinExistence type="predicted"/>
<dbReference type="Pfam" id="PF11374">
    <property type="entry name" value="DUF3176"/>
    <property type="match status" value="1"/>
</dbReference>
<evidence type="ECO:0000313" key="2">
    <source>
        <dbReference type="EMBL" id="KAK4182947.1"/>
    </source>
</evidence>
<accession>A0AAN7AEJ5</accession>
<dbReference type="Proteomes" id="UP001302126">
    <property type="component" value="Unassembled WGS sequence"/>
</dbReference>
<gene>
    <name evidence="2" type="ORF">QBC35DRAFT_536124</name>
</gene>
<name>A0AAN7AEJ5_9PEZI</name>
<sequence length="675" mass="73788">MTSHYSQPIWVEASQLLPAQDQTTKPYPVQWKQQQVHVSTNHDTDFHSQHGYQQQQQYDQEHAVPIPSSTSRPVAKPSFLQRLSGTWLFQLVGLVVSLAALGAIVYVCRRYDGHKIQDWGGLSFNTLIAILAVVSKMAALHGATSAISQLKWVWFTSHNKSLADYMTFDSGSRGVSGAAMLAWSLKGRNFAVVGALAIIIGAAAGPFAQQIVQFYDAEYVDIGRGSAWLSKADILAALGPNLDASTWTADPVFKANAMQAVFLPTQDTLFQPRFNCPTGNCTFPSFTTLGFCPTCADISSELNRTCVMKRDEVMPEPYPICTVSFPKSANTTDPLSLRYVADPDAPGFSVYMVVNATRPDKANVLTNITWPMTVYQSIRAVVNPWELGGHRIPGIQEVNNGVHVLTTDTRFIGSECVLSPCVQRIQASVSKGVYSETILESSNKFVQASYADHIVFTPPWESPSKNFTVIRQWMEAISPSTREILGAQLTGTVETYDSNQAIESKELLLPRDMYSRPNDALQAVFYTDFTNSSCSTPDDNVQCAFMALGKAMTKSVRDAGVVTNGTQDATEKGYVVGGDILSTGTFIRIVWAWLALPAAIWVLSVVTVAVAMWKSRNVPLWRDSALPLVLLFGNGKSDISGGAVREAELAARAETVNVRLVGDEGSGLKIMAREH</sequence>
<protein>
    <submittedName>
        <fullName evidence="2">Uncharacterized protein</fullName>
    </submittedName>
</protein>
<dbReference type="EMBL" id="MU864594">
    <property type="protein sequence ID" value="KAK4182947.1"/>
    <property type="molecule type" value="Genomic_DNA"/>
</dbReference>
<evidence type="ECO:0000313" key="3">
    <source>
        <dbReference type="Proteomes" id="UP001302126"/>
    </source>
</evidence>